<dbReference type="InterPro" id="IPR014929">
    <property type="entry name" value="E2-binding"/>
</dbReference>
<dbReference type="Proteomes" id="UP001157974">
    <property type="component" value="Unassembled WGS sequence"/>
</dbReference>
<dbReference type="GO" id="GO:0005524">
    <property type="term" value="F:ATP binding"/>
    <property type="evidence" value="ECO:0007669"/>
    <property type="project" value="UniProtKB-UniRule"/>
</dbReference>
<dbReference type="SMART" id="SM01181">
    <property type="entry name" value="E2_bind"/>
    <property type="match status" value="1"/>
</dbReference>
<proteinExistence type="inferred from homology"/>
<dbReference type="EC" id="6.2.1.64" evidence="8 10"/>
<evidence type="ECO:0000256" key="4">
    <source>
        <dbReference type="ARBA" id="ARBA00022598"/>
    </source>
</evidence>
<keyword evidence="13" id="KW-1185">Reference proteome</keyword>
<evidence type="ECO:0000256" key="3">
    <source>
        <dbReference type="ARBA" id="ARBA00015203"/>
    </source>
</evidence>
<evidence type="ECO:0000256" key="7">
    <source>
        <dbReference type="ARBA" id="ARBA00022840"/>
    </source>
</evidence>
<dbReference type="InterPro" id="IPR023318">
    <property type="entry name" value="Ub_act_enz_dom_a_sf"/>
</dbReference>
<dbReference type="PANTHER" id="PTHR10953:SF6">
    <property type="entry name" value="NEDD8-ACTIVATING ENZYME E1 CATALYTIC SUBUNIT"/>
    <property type="match status" value="1"/>
</dbReference>
<protein>
    <recommendedName>
        <fullName evidence="3 10">NEDD8-activating enzyme E1 catalytic subunit</fullName>
        <ecNumber evidence="8 10">6.2.1.64</ecNumber>
    </recommendedName>
</protein>
<dbReference type="FunFam" id="1.10.10.520:FF:000001">
    <property type="entry name" value="NEDD8-activating enzyme E1 catalytic subunit"/>
    <property type="match status" value="1"/>
</dbReference>
<dbReference type="InterPro" id="IPR045886">
    <property type="entry name" value="ThiF/MoeB/HesA"/>
</dbReference>
<gene>
    <name evidence="12" type="ORF">NDN08_004948</name>
</gene>
<keyword evidence="7 10" id="KW-0067">ATP-binding</keyword>
<dbReference type="Pfam" id="PF08825">
    <property type="entry name" value="E2_bind"/>
    <property type="match status" value="1"/>
</dbReference>
<feature type="domain" description="E2 binding" evidence="11">
    <location>
        <begin position="388"/>
        <end position="468"/>
    </location>
</feature>
<sequence length="469" mass="51886">MSCVLELERLALGLQDTGIVRGEGGYLESRKTPFREAKGRTSKMYDDDRQEDLRRLLERSGPLAGVNFEASPDTLKFLAEDCRVLVIGAGGLGCELLKGLALAGLGSIDVIDMDTIDMSNLNRQFLFRDEDIGKSKAEVAAKFIMKRISHVKVTAHHAAIQDKPSSFYSQFNLVIAGLDSAFARRWINNVLVSLAKLDESGAVNRETVIPLIDGGTESFLGHIRVIIPRVSPCFECSIDLFPPQTKIQLCTIAETPRVPQHCIAYASEILWDRRKPFGDRCRLDGDNPDHISWIHSEASKRAEQFGIQGVTYKLAQGVVKNIIPAIASTNAIVAAGCVNEALKLVTDCAPYIKDYLLYNGSPGVYTYVTNLEKKKDCAVCGTRSPYLLLVSKLMILEDFLELLKSDIELQADKPMLSIGTRVLRNSTIPALEESTRQNLVKPLAELFESGTTLHMTSAYDRELIVKFTD</sequence>
<comment type="function">
    <text evidence="10">Catalytic subunit of the dimeric E1 enzyme, which activates NEDD8.</text>
</comment>
<comment type="similarity">
    <text evidence="2 10">Belongs to the ubiquitin-activating E1 family. UBA3 subfamily.</text>
</comment>
<keyword evidence="5 10" id="KW-0547">Nucleotide-binding</keyword>
<comment type="caution">
    <text evidence="12">The sequence shown here is derived from an EMBL/GenBank/DDBJ whole genome shotgun (WGS) entry which is preliminary data.</text>
</comment>
<dbReference type="EMBL" id="JAMWBK010000012">
    <property type="protein sequence ID" value="KAJ8901088.1"/>
    <property type="molecule type" value="Genomic_DNA"/>
</dbReference>
<evidence type="ECO:0000313" key="12">
    <source>
        <dbReference type="EMBL" id="KAJ8901088.1"/>
    </source>
</evidence>
<dbReference type="Gene3D" id="1.10.10.520">
    <property type="entry name" value="Ubiquitin activating enzymes (Uba3). Chain: B, domain 2"/>
    <property type="match status" value="1"/>
</dbReference>
<reference evidence="12 13" key="1">
    <citation type="journal article" date="2023" name="Nat. Commun.">
        <title>Origin of minicircular mitochondrial genomes in red algae.</title>
        <authorList>
            <person name="Lee Y."/>
            <person name="Cho C.H."/>
            <person name="Lee Y.M."/>
            <person name="Park S.I."/>
            <person name="Yang J.H."/>
            <person name="West J.A."/>
            <person name="Bhattacharya D."/>
            <person name="Yoon H.S."/>
        </authorList>
    </citation>
    <scope>NUCLEOTIDE SEQUENCE [LARGE SCALE GENOMIC DNA]</scope>
    <source>
        <strain evidence="12 13">CCMP1338</strain>
        <tissue evidence="12">Whole cell</tissue>
    </source>
</reference>
<dbReference type="Pfam" id="PF00899">
    <property type="entry name" value="ThiF"/>
    <property type="match status" value="1"/>
</dbReference>
<dbReference type="Gene3D" id="3.10.290.20">
    <property type="entry name" value="Ubiquitin-like 2 activating enzyme e1b. Chain: B, domain 3"/>
    <property type="match status" value="1"/>
</dbReference>
<accession>A0AAV8UJ59</accession>
<evidence type="ECO:0000259" key="11">
    <source>
        <dbReference type="SMART" id="SM01181"/>
    </source>
</evidence>
<evidence type="ECO:0000256" key="9">
    <source>
        <dbReference type="ARBA" id="ARBA00024626"/>
    </source>
</evidence>
<evidence type="ECO:0000256" key="1">
    <source>
        <dbReference type="ARBA" id="ARBA00005032"/>
    </source>
</evidence>
<dbReference type="GO" id="GO:0019781">
    <property type="term" value="F:NEDD8 activating enzyme activity"/>
    <property type="evidence" value="ECO:0007669"/>
    <property type="project" value="UniProtKB-UniRule"/>
</dbReference>
<comment type="pathway">
    <text evidence="1 10">Protein modification; protein neddylation.</text>
</comment>
<comment type="catalytic activity">
    <reaction evidence="9 10">
        <text>ATP + [NEDD8 protein] + [E1 NEDD8-activating enzyme]-L-cysteine = AMP + diphosphate + [E1 NEDD8-activating enzyme]-S-[NEDD8 protein]-yl-L-cysteine.</text>
        <dbReference type="EC" id="6.2.1.64"/>
    </reaction>
</comment>
<evidence type="ECO:0000256" key="6">
    <source>
        <dbReference type="ARBA" id="ARBA00022786"/>
    </source>
</evidence>
<dbReference type="GO" id="GO:0045116">
    <property type="term" value="P:protein neddylation"/>
    <property type="evidence" value="ECO:0007669"/>
    <property type="project" value="UniProtKB-UniRule"/>
</dbReference>
<organism evidence="12 13">
    <name type="scientific">Rhodosorus marinus</name>
    <dbReference type="NCBI Taxonomy" id="101924"/>
    <lineage>
        <taxon>Eukaryota</taxon>
        <taxon>Rhodophyta</taxon>
        <taxon>Stylonematophyceae</taxon>
        <taxon>Stylonematales</taxon>
        <taxon>Stylonemataceae</taxon>
        <taxon>Rhodosorus</taxon>
    </lineage>
</organism>
<evidence type="ECO:0000313" key="13">
    <source>
        <dbReference type="Proteomes" id="UP001157974"/>
    </source>
</evidence>
<name>A0AAV8UJ59_9RHOD</name>
<keyword evidence="6 10" id="KW-0833">Ubl conjugation pathway</keyword>
<dbReference type="GO" id="GO:0005634">
    <property type="term" value="C:nucleus"/>
    <property type="evidence" value="ECO:0007669"/>
    <property type="project" value="TreeGrafter"/>
</dbReference>
<dbReference type="PANTHER" id="PTHR10953">
    <property type="entry name" value="UBIQUITIN-ACTIVATING ENZYME E1"/>
    <property type="match status" value="1"/>
</dbReference>
<dbReference type="Gene3D" id="3.40.50.720">
    <property type="entry name" value="NAD(P)-binding Rossmann-like Domain"/>
    <property type="match status" value="1"/>
</dbReference>
<dbReference type="AlphaFoldDB" id="A0AAV8UJ59"/>
<dbReference type="InterPro" id="IPR000594">
    <property type="entry name" value="ThiF_NAD_FAD-bd"/>
</dbReference>
<evidence type="ECO:0000256" key="8">
    <source>
        <dbReference type="ARBA" id="ARBA00023624"/>
    </source>
</evidence>
<evidence type="ECO:0000256" key="5">
    <source>
        <dbReference type="ARBA" id="ARBA00022741"/>
    </source>
</evidence>
<evidence type="ECO:0000256" key="10">
    <source>
        <dbReference type="RuleBase" id="RU368009"/>
    </source>
</evidence>
<dbReference type="InterPro" id="IPR035985">
    <property type="entry name" value="Ubiquitin-activating_enz"/>
</dbReference>
<keyword evidence="4 10" id="KW-0436">Ligase</keyword>
<evidence type="ECO:0000256" key="2">
    <source>
        <dbReference type="ARBA" id="ARBA00006310"/>
    </source>
</evidence>
<dbReference type="GO" id="GO:0005737">
    <property type="term" value="C:cytoplasm"/>
    <property type="evidence" value="ECO:0007669"/>
    <property type="project" value="TreeGrafter"/>
</dbReference>
<dbReference type="SUPFAM" id="SSF69572">
    <property type="entry name" value="Activating enzymes of the ubiquitin-like proteins"/>
    <property type="match status" value="1"/>
</dbReference>